<dbReference type="InParanoid" id="A0A061GWF3"/>
<dbReference type="Proteomes" id="UP000026915">
    <property type="component" value="Chromosome 9"/>
</dbReference>
<dbReference type="Gramene" id="EOY31459">
    <property type="protein sequence ID" value="EOY31459"/>
    <property type="gene ID" value="TCM_038390"/>
</dbReference>
<keyword evidence="3" id="KW-1185">Reference proteome</keyword>
<evidence type="ECO:0000256" key="1">
    <source>
        <dbReference type="SAM" id="MobiDB-lite"/>
    </source>
</evidence>
<sequence length="56" mass="6043">MQTHEVSKVTHLSSNGTKTPQTAGLGNVGIWPNWVVNHSTTIMVKMLATPRSPLTS</sequence>
<name>A0A061GWF3_THECC</name>
<reference evidence="2 3" key="1">
    <citation type="journal article" date="2013" name="Genome Biol.">
        <title>The genome sequence of the most widely cultivated cacao type and its use to identify candidate genes regulating pod color.</title>
        <authorList>
            <person name="Motamayor J.C."/>
            <person name="Mockaitis K."/>
            <person name="Schmutz J."/>
            <person name="Haiminen N."/>
            <person name="Iii D.L."/>
            <person name="Cornejo O."/>
            <person name="Findley S.D."/>
            <person name="Zheng P."/>
            <person name="Utro F."/>
            <person name="Royaert S."/>
            <person name="Saski C."/>
            <person name="Jenkins J."/>
            <person name="Podicheti R."/>
            <person name="Zhao M."/>
            <person name="Scheffler B.E."/>
            <person name="Stack J.C."/>
            <person name="Feltus F.A."/>
            <person name="Mustiga G.M."/>
            <person name="Amores F."/>
            <person name="Phillips W."/>
            <person name="Marelli J.P."/>
            <person name="May G.D."/>
            <person name="Shapiro H."/>
            <person name="Ma J."/>
            <person name="Bustamante C.D."/>
            <person name="Schnell R.J."/>
            <person name="Main D."/>
            <person name="Gilbert D."/>
            <person name="Parida L."/>
            <person name="Kuhn D.N."/>
        </authorList>
    </citation>
    <scope>NUCLEOTIDE SEQUENCE [LARGE SCALE GENOMIC DNA]</scope>
    <source>
        <strain evidence="3">cv. Matina 1-6</strain>
    </source>
</reference>
<dbReference type="EMBL" id="CM001887">
    <property type="protein sequence ID" value="EOY31459.1"/>
    <property type="molecule type" value="Genomic_DNA"/>
</dbReference>
<feature type="compositionally biased region" description="Polar residues" evidence="1">
    <location>
        <begin position="9"/>
        <end position="24"/>
    </location>
</feature>
<dbReference type="HOGENOM" id="CLU_3018171_0_0_1"/>
<protein>
    <submittedName>
        <fullName evidence="2">Uncharacterized protein</fullName>
    </submittedName>
</protein>
<dbReference type="AlphaFoldDB" id="A0A061GWF3"/>
<organism evidence="2 3">
    <name type="scientific">Theobroma cacao</name>
    <name type="common">Cacao</name>
    <name type="synonym">Cocoa</name>
    <dbReference type="NCBI Taxonomy" id="3641"/>
    <lineage>
        <taxon>Eukaryota</taxon>
        <taxon>Viridiplantae</taxon>
        <taxon>Streptophyta</taxon>
        <taxon>Embryophyta</taxon>
        <taxon>Tracheophyta</taxon>
        <taxon>Spermatophyta</taxon>
        <taxon>Magnoliopsida</taxon>
        <taxon>eudicotyledons</taxon>
        <taxon>Gunneridae</taxon>
        <taxon>Pentapetalae</taxon>
        <taxon>rosids</taxon>
        <taxon>malvids</taxon>
        <taxon>Malvales</taxon>
        <taxon>Malvaceae</taxon>
        <taxon>Byttnerioideae</taxon>
        <taxon>Theobroma</taxon>
    </lineage>
</organism>
<proteinExistence type="predicted"/>
<evidence type="ECO:0000313" key="3">
    <source>
        <dbReference type="Proteomes" id="UP000026915"/>
    </source>
</evidence>
<gene>
    <name evidence="2" type="ORF">TCM_038390</name>
</gene>
<accession>A0A061GWF3</accession>
<feature type="region of interest" description="Disordered" evidence="1">
    <location>
        <begin position="1"/>
        <end position="26"/>
    </location>
</feature>
<evidence type="ECO:0000313" key="2">
    <source>
        <dbReference type="EMBL" id="EOY31459.1"/>
    </source>
</evidence>